<dbReference type="Pfam" id="PF18765">
    <property type="entry name" value="Polbeta"/>
    <property type="match status" value="1"/>
</dbReference>
<organism evidence="2 3">
    <name type="scientific">Candidatus Taylorbacteria bacterium RIFCSPLOWO2_02_FULL_46_40</name>
    <dbReference type="NCBI Taxonomy" id="1802329"/>
    <lineage>
        <taxon>Bacteria</taxon>
        <taxon>Candidatus Tayloriibacteriota</taxon>
    </lineage>
</organism>
<dbReference type="Proteomes" id="UP000176429">
    <property type="component" value="Unassembled WGS sequence"/>
</dbReference>
<reference evidence="2 3" key="1">
    <citation type="journal article" date="2016" name="Nat. Commun.">
        <title>Thousands of microbial genomes shed light on interconnected biogeochemical processes in an aquifer system.</title>
        <authorList>
            <person name="Anantharaman K."/>
            <person name="Brown C.T."/>
            <person name="Hug L.A."/>
            <person name="Sharon I."/>
            <person name="Castelle C.J."/>
            <person name="Probst A.J."/>
            <person name="Thomas B.C."/>
            <person name="Singh A."/>
            <person name="Wilkins M.J."/>
            <person name="Karaoz U."/>
            <person name="Brodie E.L."/>
            <person name="Williams K.H."/>
            <person name="Hubbard S.S."/>
            <person name="Banfield J.F."/>
        </authorList>
    </citation>
    <scope>NUCLEOTIDE SEQUENCE [LARGE SCALE GENOMIC DNA]</scope>
</reference>
<dbReference type="Gene3D" id="3.30.460.10">
    <property type="entry name" value="Beta Polymerase, domain 2"/>
    <property type="match status" value="1"/>
</dbReference>
<name>A0A1G2NX43_9BACT</name>
<gene>
    <name evidence="2" type="ORF">A3H68_02975</name>
</gene>
<dbReference type="EMBL" id="MHSH01000048">
    <property type="protein sequence ID" value="OHA40634.1"/>
    <property type="molecule type" value="Genomic_DNA"/>
</dbReference>
<dbReference type="InterPro" id="IPR043519">
    <property type="entry name" value="NT_sf"/>
</dbReference>
<evidence type="ECO:0000259" key="1">
    <source>
        <dbReference type="Pfam" id="PF18765"/>
    </source>
</evidence>
<dbReference type="InterPro" id="IPR041633">
    <property type="entry name" value="Polbeta"/>
</dbReference>
<dbReference type="AlphaFoldDB" id="A0A1G2NX43"/>
<sequence length="100" mass="11101">MEIEEVKKEVVKILKDELPRGYAAFFFGSRVTGTASERADLDVGIEQDNGKVIPFEIMSKIKGGIESLPTLFTIDVVDFSTLSDDFKKVAKQTIETIICV</sequence>
<protein>
    <recommendedName>
        <fullName evidence="1">Polymerase beta nucleotidyltransferase domain-containing protein</fullName>
    </recommendedName>
</protein>
<accession>A0A1G2NX43</accession>
<proteinExistence type="predicted"/>
<evidence type="ECO:0000313" key="2">
    <source>
        <dbReference type="EMBL" id="OHA40634.1"/>
    </source>
</evidence>
<dbReference type="SUPFAM" id="SSF81301">
    <property type="entry name" value="Nucleotidyltransferase"/>
    <property type="match status" value="1"/>
</dbReference>
<evidence type="ECO:0000313" key="3">
    <source>
        <dbReference type="Proteomes" id="UP000176429"/>
    </source>
</evidence>
<comment type="caution">
    <text evidence="2">The sequence shown here is derived from an EMBL/GenBank/DDBJ whole genome shotgun (WGS) entry which is preliminary data.</text>
</comment>
<dbReference type="CDD" id="cd05403">
    <property type="entry name" value="NT_KNTase_like"/>
    <property type="match status" value="1"/>
</dbReference>
<feature type="domain" description="Polymerase beta nucleotidyltransferase" evidence="1">
    <location>
        <begin position="11"/>
        <end position="98"/>
    </location>
</feature>